<name>A0A0G4PF13_PENC3</name>
<dbReference type="Proteomes" id="UP000053732">
    <property type="component" value="Unassembled WGS sequence"/>
</dbReference>
<dbReference type="AlphaFoldDB" id="A0A0G4PF13"/>
<keyword evidence="2" id="KW-1185">Reference proteome</keyword>
<proteinExistence type="predicted"/>
<reference evidence="1 2" key="1">
    <citation type="journal article" date="2014" name="Nat. Commun.">
        <title>Multiple recent horizontal transfers of a large genomic region in cheese making fungi.</title>
        <authorList>
            <person name="Cheeseman K."/>
            <person name="Ropars J."/>
            <person name="Renault P."/>
            <person name="Dupont J."/>
            <person name="Gouzy J."/>
            <person name="Branca A."/>
            <person name="Abraham A.L."/>
            <person name="Ceppi M."/>
            <person name="Conseiller E."/>
            <person name="Debuchy R."/>
            <person name="Malagnac F."/>
            <person name="Goarin A."/>
            <person name="Silar P."/>
            <person name="Lacoste S."/>
            <person name="Sallet E."/>
            <person name="Bensimon A."/>
            <person name="Giraud T."/>
            <person name="Brygoo Y."/>
        </authorList>
    </citation>
    <scope>NUCLEOTIDE SEQUENCE [LARGE SCALE GENOMIC DNA]</scope>
    <source>
        <strain evidence="2">FM 013</strain>
    </source>
</reference>
<organism evidence="1 2">
    <name type="scientific">Penicillium camemberti (strain FM 013)</name>
    <dbReference type="NCBI Taxonomy" id="1429867"/>
    <lineage>
        <taxon>Eukaryota</taxon>
        <taxon>Fungi</taxon>
        <taxon>Dikarya</taxon>
        <taxon>Ascomycota</taxon>
        <taxon>Pezizomycotina</taxon>
        <taxon>Eurotiomycetes</taxon>
        <taxon>Eurotiomycetidae</taxon>
        <taxon>Eurotiales</taxon>
        <taxon>Aspergillaceae</taxon>
        <taxon>Penicillium</taxon>
    </lineage>
</organism>
<protein>
    <submittedName>
        <fullName evidence="1">Str. FM013</fullName>
    </submittedName>
</protein>
<accession>A0A0G4PF13</accession>
<evidence type="ECO:0000313" key="2">
    <source>
        <dbReference type="Proteomes" id="UP000053732"/>
    </source>
</evidence>
<sequence>MQPQKTKNDCGAFMQGPIYIAGPQSEPLTYPFS</sequence>
<evidence type="ECO:0000313" key="1">
    <source>
        <dbReference type="EMBL" id="CRL24865.1"/>
    </source>
</evidence>
<gene>
    <name evidence="1" type="ORF">PCAMFM013_S013g000108</name>
</gene>
<dbReference type="EMBL" id="HG793146">
    <property type="protein sequence ID" value="CRL24865.1"/>
    <property type="molecule type" value="Genomic_DNA"/>
</dbReference>